<evidence type="ECO:0000313" key="5">
    <source>
        <dbReference type="EMBL" id="KAK7015481.1"/>
    </source>
</evidence>
<gene>
    <name evidence="5" type="ORF">VNI00_019138</name>
</gene>
<feature type="domain" description="Carboxylesterase type B" evidence="4">
    <location>
        <begin position="35"/>
        <end position="526"/>
    </location>
</feature>
<feature type="signal peptide" evidence="3">
    <location>
        <begin position="1"/>
        <end position="19"/>
    </location>
</feature>
<evidence type="ECO:0000256" key="1">
    <source>
        <dbReference type="ARBA" id="ARBA00005964"/>
    </source>
</evidence>
<organism evidence="5 6">
    <name type="scientific">Paramarasmius palmivorus</name>
    <dbReference type="NCBI Taxonomy" id="297713"/>
    <lineage>
        <taxon>Eukaryota</taxon>
        <taxon>Fungi</taxon>
        <taxon>Dikarya</taxon>
        <taxon>Basidiomycota</taxon>
        <taxon>Agaricomycotina</taxon>
        <taxon>Agaricomycetes</taxon>
        <taxon>Agaricomycetidae</taxon>
        <taxon>Agaricales</taxon>
        <taxon>Marasmiineae</taxon>
        <taxon>Marasmiaceae</taxon>
        <taxon>Paramarasmius</taxon>
    </lineage>
</organism>
<dbReference type="PROSITE" id="PS00122">
    <property type="entry name" value="CARBOXYLESTERASE_B_1"/>
    <property type="match status" value="1"/>
</dbReference>
<dbReference type="InterPro" id="IPR050309">
    <property type="entry name" value="Type-B_Carboxylest/Lipase"/>
</dbReference>
<dbReference type="GO" id="GO:0016787">
    <property type="term" value="F:hydrolase activity"/>
    <property type="evidence" value="ECO:0007669"/>
    <property type="project" value="UniProtKB-KW"/>
</dbReference>
<dbReference type="InterPro" id="IPR029058">
    <property type="entry name" value="AB_hydrolase_fold"/>
</dbReference>
<dbReference type="InterPro" id="IPR019826">
    <property type="entry name" value="Carboxylesterase_B_AS"/>
</dbReference>
<comment type="similarity">
    <text evidence="1 3">Belongs to the type-B carboxylesterase/lipase family.</text>
</comment>
<name>A0AAW0AQ69_9AGAR</name>
<dbReference type="AlphaFoldDB" id="A0AAW0AQ69"/>
<dbReference type="Proteomes" id="UP001383192">
    <property type="component" value="Unassembled WGS sequence"/>
</dbReference>
<dbReference type="PANTHER" id="PTHR11559">
    <property type="entry name" value="CARBOXYLESTERASE"/>
    <property type="match status" value="1"/>
</dbReference>
<comment type="caution">
    <text evidence="5">The sequence shown here is derived from an EMBL/GenBank/DDBJ whole genome shotgun (WGS) entry which is preliminary data.</text>
</comment>
<dbReference type="InterPro" id="IPR002018">
    <property type="entry name" value="CarbesteraseB"/>
</dbReference>
<dbReference type="PROSITE" id="PS00941">
    <property type="entry name" value="CARBOXYLESTERASE_B_2"/>
    <property type="match status" value="1"/>
</dbReference>
<evidence type="ECO:0000313" key="6">
    <source>
        <dbReference type="Proteomes" id="UP001383192"/>
    </source>
</evidence>
<dbReference type="Gene3D" id="3.40.50.1820">
    <property type="entry name" value="alpha/beta hydrolase"/>
    <property type="match status" value="1"/>
</dbReference>
<sequence length="551" mass="59611">MKLLGFSIFSLALLPDAHSLPDSKQRSLATNDAPIVDLGYAQYQGVFDSDTNTTSYLGVRYAAPPVGEHRWQAPQAPADVPGVQQADAQPQPCFQSMPGVTPLTESEDCLFLNVYFPGSTNPASNGTLLPTVVWIHGGGYLVGSATVATGEGSDLIQESNHEAVVVIIQYRLGIFGFLAGNQVKENGALNAGLLDQNFALRWVHEHISKFGGDPTKVTIWGESAGAGSVIQHIIAEDGETTPQLFRAAMTSSTFLPSLHVFNDAVPQTLYNQVVDKTNCTSSSDSLACLRQVDSTVLQTANIQLGPDLGGPFTAAPVIDGTFIRQRPTEALRQGKLNGVRRSVLVLLTLQLIVSQKALLAVTNADEGSIFVDPSAPLNASAYASQIFPKLGQKELSAIEEAYGGLGTMLNQNILINGEALLTCPTYYLLKAFQGRSWKLEQREQGEFAIPPGVHGLDLDYYYPTGKNLTFNNATFITSFGGSFMSFAVSLDPNIKVDPVNNITPEWPIYNGEEMKFNQTQVNTTDIRLVTTDQALLERCRLWESFGELTGQ</sequence>
<accession>A0AAW0AQ69</accession>
<feature type="chain" id="PRO_5043092919" description="Carboxylic ester hydrolase" evidence="3">
    <location>
        <begin position="20"/>
        <end position="551"/>
    </location>
</feature>
<evidence type="ECO:0000256" key="3">
    <source>
        <dbReference type="RuleBase" id="RU361235"/>
    </source>
</evidence>
<dbReference type="Pfam" id="PF00135">
    <property type="entry name" value="COesterase"/>
    <property type="match status" value="1"/>
</dbReference>
<dbReference type="SUPFAM" id="SSF53474">
    <property type="entry name" value="alpha/beta-Hydrolases"/>
    <property type="match status" value="1"/>
</dbReference>
<proteinExistence type="inferred from homology"/>
<protein>
    <recommendedName>
        <fullName evidence="3">Carboxylic ester hydrolase</fullName>
        <ecNumber evidence="3">3.1.1.-</ecNumber>
    </recommendedName>
</protein>
<reference evidence="5 6" key="1">
    <citation type="submission" date="2024-01" db="EMBL/GenBank/DDBJ databases">
        <title>A draft genome for a cacao thread blight-causing isolate of Paramarasmius palmivorus.</title>
        <authorList>
            <person name="Baruah I.K."/>
            <person name="Bukari Y."/>
            <person name="Amoako-Attah I."/>
            <person name="Meinhardt L.W."/>
            <person name="Bailey B.A."/>
            <person name="Cohen S.P."/>
        </authorList>
    </citation>
    <scope>NUCLEOTIDE SEQUENCE [LARGE SCALE GENOMIC DNA]</scope>
    <source>
        <strain evidence="5 6">GH-12</strain>
    </source>
</reference>
<evidence type="ECO:0000259" key="4">
    <source>
        <dbReference type="Pfam" id="PF00135"/>
    </source>
</evidence>
<evidence type="ECO:0000256" key="2">
    <source>
        <dbReference type="ARBA" id="ARBA00022801"/>
    </source>
</evidence>
<dbReference type="EMBL" id="JAYKXP010000322">
    <property type="protein sequence ID" value="KAK7015481.1"/>
    <property type="molecule type" value="Genomic_DNA"/>
</dbReference>
<keyword evidence="6" id="KW-1185">Reference proteome</keyword>
<keyword evidence="3" id="KW-0732">Signal</keyword>
<keyword evidence="2 3" id="KW-0378">Hydrolase</keyword>
<dbReference type="EC" id="3.1.1.-" evidence="3"/>
<dbReference type="InterPro" id="IPR019819">
    <property type="entry name" value="Carboxylesterase_B_CS"/>
</dbReference>